<evidence type="ECO:0000313" key="3">
    <source>
        <dbReference type="Proteomes" id="UP000278440"/>
    </source>
</evidence>
<accession>A0A495XX44</accession>
<proteinExistence type="predicted"/>
<sequence>MPRYVDVVLTGVQSLTHLVYASSYLRRRLKKDKDIEGIRLLVLPTDELRASFGDNEIRGLLPRDERLSVVMADPTSSWWRTVGPDCVLLSIGAPGTRALSRLLQSRWGRKPLVVVVDEGLGSYGNLRSRRAAYLRKGGAEPRATVRAAAVAAANAVVPDVRWSLYERRRKGWVVHEKVAAEFRRHLDDQRLERPTVVYLTQPWVELGAMTPDEHARHVYDLRTACEDAGYALGIRPHPRDDPARYGDAWIMTKRSAAEFDRRIARADLLIGANSTAMLNIRAIHGTRVLRVTTPGLTRLDATLSARQHSLLDALLPPAVTVAEVGSRLPVG</sequence>
<dbReference type="Proteomes" id="UP000278440">
    <property type="component" value="Unassembled WGS sequence"/>
</dbReference>
<reference evidence="1 4" key="2">
    <citation type="submission" date="2020-08" db="EMBL/GenBank/DDBJ databases">
        <title>Genomic Encyclopedia of Type Strains, Phase IV (KMG-V): Genome sequencing to study the core and pangenomes of soil and plant-associated prokaryotes.</title>
        <authorList>
            <person name="Whitman W."/>
        </authorList>
    </citation>
    <scope>NUCLEOTIDE SEQUENCE [LARGE SCALE GENOMIC DNA]</scope>
    <source>
        <strain evidence="1 4">B3ACCR2</strain>
    </source>
</reference>
<comment type="caution">
    <text evidence="2">The sequence shown here is derived from an EMBL/GenBank/DDBJ whole genome shotgun (WGS) entry which is preliminary data.</text>
</comment>
<gene>
    <name evidence="2" type="ORF">DFJ68_0716</name>
    <name evidence="1" type="ORF">FHW14_000586</name>
</gene>
<organism evidence="2 3">
    <name type="scientific">Terracoccus luteus</name>
    <dbReference type="NCBI Taxonomy" id="53356"/>
    <lineage>
        <taxon>Bacteria</taxon>
        <taxon>Bacillati</taxon>
        <taxon>Actinomycetota</taxon>
        <taxon>Actinomycetes</taxon>
        <taxon>Micrococcales</taxon>
        <taxon>Intrasporangiaceae</taxon>
        <taxon>Terracoccus</taxon>
    </lineage>
</organism>
<dbReference type="EMBL" id="RBXT01000001">
    <property type="protein sequence ID" value="RKT77296.1"/>
    <property type="molecule type" value="Genomic_DNA"/>
</dbReference>
<evidence type="ECO:0000313" key="1">
    <source>
        <dbReference type="EMBL" id="MBB2985446.1"/>
    </source>
</evidence>
<reference evidence="2 3" key="1">
    <citation type="submission" date="2018-10" db="EMBL/GenBank/DDBJ databases">
        <title>Sequencing the genomes of 1000 actinobacteria strains.</title>
        <authorList>
            <person name="Klenk H.-P."/>
        </authorList>
    </citation>
    <scope>NUCLEOTIDE SEQUENCE [LARGE SCALE GENOMIC DNA]</scope>
    <source>
        <strain evidence="2 3">DSM 44267</strain>
    </source>
</reference>
<dbReference type="Pfam" id="PF07388">
    <property type="entry name" value="A-2_8-polyST"/>
    <property type="match status" value="1"/>
</dbReference>
<evidence type="ECO:0000313" key="4">
    <source>
        <dbReference type="Proteomes" id="UP000590811"/>
    </source>
</evidence>
<dbReference type="OrthoDB" id="3721973at2"/>
<dbReference type="EMBL" id="JACHVT010000001">
    <property type="protein sequence ID" value="MBB2985446.1"/>
    <property type="molecule type" value="Genomic_DNA"/>
</dbReference>
<dbReference type="AlphaFoldDB" id="A0A495XX44"/>
<evidence type="ECO:0008006" key="5">
    <source>
        <dbReference type="Google" id="ProtNLM"/>
    </source>
</evidence>
<evidence type="ECO:0000313" key="2">
    <source>
        <dbReference type="EMBL" id="RKT77296.1"/>
    </source>
</evidence>
<keyword evidence="3" id="KW-1185">Reference proteome</keyword>
<protein>
    <recommendedName>
        <fullName evidence="5">CDP-glycerol:poly(Glycerophosphate) glycerophosphotransferase</fullName>
    </recommendedName>
</protein>
<dbReference type="InterPro" id="IPR010866">
    <property type="entry name" value="A-2_8-polyST"/>
</dbReference>
<dbReference type="Proteomes" id="UP000590811">
    <property type="component" value="Unassembled WGS sequence"/>
</dbReference>
<dbReference type="RefSeq" id="WP_121031084.1">
    <property type="nucleotide sequence ID" value="NZ_JACHVT010000001.1"/>
</dbReference>
<name>A0A495XX44_9MICO</name>